<dbReference type="OrthoDB" id="10379737at2759"/>
<evidence type="ECO:0000313" key="3">
    <source>
        <dbReference type="Proteomes" id="UP000237105"/>
    </source>
</evidence>
<comment type="caution">
    <text evidence="2">The sequence shown here is derived from an EMBL/GenBank/DDBJ whole genome shotgun (WGS) entry which is preliminary data.</text>
</comment>
<dbReference type="Proteomes" id="UP000237105">
    <property type="component" value="Unassembled WGS sequence"/>
</dbReference>
<dbReference type="EMBL" id="JXTB01000028">
    <property type="protein sequence ID" value="PON74580.1"/>
    <property type="molecule type" value="Genomic_DNA"/>
</dbReference>
<reference evidence="3" key="1">
    <citation type="submission" date="2016-06" db="EMBL/GenBank/DDBJ databases">
        <title>Parallel loss of symbiosis genes in relatives of nitrogen-fixing non-legume Parasponia.</title>
        <authorList>
            <person name="Van Velzen R."/>
            <person name="Holmer R."/>
            <person name="Bu F."/>
            <person name="Rutten L."/>
            <person name="Van Zeijl A."/>
            <person name="Liu W."/>
            <person name="Santuari L."/>
            <person name="Cao Q."/>
            <person name="Sharma T."/>
            <person name="Shen D."/>
            <person name="Roswanjaya Y."/>
            <person name="Wardhani T."/>
            <person name="Kalhor M.S."/>
            <person name="Jansen J."/>
            <person name="Van den Hoogen J."/>
            <person name="Gungor B."/>
            <person name="Hartog M."/>
            <person name="Hontelez J."/>
            <person name="Verver J."/>
            <person name="Yang W.-C."/>
            <person name="Schijlen E."/>
            <person name="Repin R."/>
            <person name="Schilthuizen M."/>
            <person name="Schranz E."/>
            <person name="Heidstra R."/>
            <person name="Miyata K."/>
            <person name="Fedorova E."/>
            <person name="Kohlen W."/>
            <person name="Bisseling T."/>
            <person name="Smit S."/>
            <person name="Geurts R."/>
        </authorList>
    </citation>
    <scope>NUCLEOTIDE SEQUENCE [LARGE SCALE GENOMIC DNA]</scope>
    <source>
        <strain evidence="3">cv. WU1-14</strain>
    </source>
</reference>
<accession>A0A2P5DMR9</accession>
<feature type="region of interest" description="Disordered" evidence="1">
    <location>
        <begin position="14"/>
        <end position="37"/>
    </location>
</feature>
<gene>
    <name evidence="2" type="ORF">PanWU01x14_049870</name>
</gene>
<organism evidence="2 3">
    <name type="scientific">Parasponia andersonii</name>
    <name type="common">Sponia andersonii</name>
    <dbReference type="NCBI Taxonomy" id="3476"/>
    <lineage>
        <taxon>Eukaryota</taxon>
        <taxon>Viridiplantae</taxon>
        <taxon>Streptophyta</taxon>
        <taxon>Embryophyta</taxon>
        <taxon>Tracheophyta</taxon>
        <taxon>Spermatophyta</taxon>
        <taxon>Magnoliopsida</taxon>
        <taxon>eudicotyledons</taxon>
        <taxon>Gunneridae</taxon>
        <taxon>Pentapetalae</taxon>
        <taxon>rosids</taxon>
        <taxon>fabids</taxon>
        <taxon>Rosales</taxon>
        <taxon>Cannabaceae</taxon>
        <taxon>Parasponia</taxon>
    </lineage>
</organism>
<name>A0A2P5DMR9_PARAD</name>
<sequence>MGLVLGQFGPGSAWQRRMIPNKTPNKMSPRGMRSRDPDPIRIVNGSDYWFSNTQFQTETKESIMMMMMESTWWAGVSIGEDGGDHHQWRRVESVGGFRRVNRE</sequence>
<evidence type="ECO:0000256" key="1">
    <source>
        <dbReference type="SAM" id="MobiDB-lite"/>
    </source>
</evidence>
<protein>
    <submittedName>
        <fullName evidence="2">Uncharacterized protein</fullName>
    </submittedName>
</protein>
<keyword evidence="3" id="KW-1185">Reference proteome</keyword>
<dbReference type="AlphaFoldDB" id="A0A2P5DMR9"/>
<evidence type="ECO:0000313" key="2">
    <source>
        <dbReference type="EMBL" id="PON74580.1"/>
    </source>
</evidence>
<proteinExistence type="predicted"/>